<feature type="domain" description="FHA" evidence="2">
    <location>
        <begin position="55"/>
        <end position="106"/>
    </location>
</feature>
<dbReference type="InterPro" id="IPR029060">
    <property type="entry name" value="PIN-like_dom_sf"/>
</dbReference>
<feature type="region of interest" description="Disordered" evidence="1">
    <location>
        <begin position="418"/>
        <end position="443"/>
    </location>
</feature>
<feature type="compositionally biased region" description="Polar residues" evidence="1">
    <location>
        <begin position="304"/>
        <end position="319"/>
    </location>
</feature>
<accession>A0AAV0FKP0</accession>
<organism evidence="4 5">
    <name type="scientific">Cuscuta epithymum</name>
    <dbReference type="NCBI Taxonomy" id="186058"/>
    <lineage>
        <taxon>Eukaryota</taxon>
        <taxon>Viridiplantae</taxon>
        <taxon>Streptophyta</taxon>
        <taxon>Embryophyta</taxon>
        <taxon>Tracheophyta</taxon>
        <taxon>Spermatophyta</taxon>
        <taxon>Magnoliopsida</taxon>
        <taxon>eudicotyledons</taxon>
        <taxon>Gunneridae</taxon>
        <taxon>Pentapetalae</taxon>
        <taxon>asterids</taxon>
        <taxon>lamiids</taxon>
        <taxon>Solanales</taxon>
        <taxon>Convolvulaceae</taxon>
        <taxon>Cuscuteae</taxon>
        <taxon>Cuscuta</taxon>
        <taxon>Cuscuta subgen. Cuscuta</taxon>
    </lineage>
</organism>
<evidence type="ECO:0000313" key="3">
    <source>
        <dbReference type="EMBL" id="CAH9083701.1"/>
    </source>
</evidence>
<name>A0AAV0FKP0_9ASTE</name>
<dbReference type="InterPro" id="IPR000253">
    <property type="entry name" value="FHA_dom"/>
</dbReference>
<reference evidence="4" key="1">
    <citation type="submission" date="2022-07" db="EMBL/GenBank/DDBJ databases">
        <authorList>
            <person name="Macas J."/>
            <person name="Novak P."/>
            <person name="Neumann P."/>
        </authorList>
    </citation>
    <scope>NUCLEOTIDE SEQUENCE</scope>
</reference>
<dbReference type="PROSITE" id="PS50006">
    <property type="entry name" value="FHA_DOMAIN"/>
    <property type="match status" value="1"/>
</dbReference>
<dbReference type="EMBL" id="CAMAPF010000045">
    <property type="protein sequence ID" value="CAH9083701.1"/>
    <property type="molecule type" value="Genomic_DNA"/>
</dbReference>
<dbReference type="CDD" id="cd22691">
    <property type="entry name" value="FHA_PS1-like"/>
    <property type="match status" value="1"/>
</dbReference>
<evidence type="ECO:0000259" key="2">
    <source>
        <dbReference type="PROSITE" id="PS50006"/>
    </source>
</evidence>
<dbReference type="Gene3D" id="3.40.50.1010">
    <property type="entry name" value="5'-nuclease"/>
    <property type="match status" value="1"/>
</dbReference>
<gene>
    <name evidence="4" type="ORF">CEPIT_LOCUS35135</name>
    <name evidence="3" type="ORF">CEPIT_LOCUS8647</name>
</gene>
<dbReference type="Proteomes" id="UP001152523">
    <property type="component" value="Unassembled WGS sequence"/>
</dbReference>
<dbReference type="PANTHER" id="PTHR22593:SF8">
    <property type="entry name" value="FHA DOMAIN-CONTAINING PROTEIN PS1"/>
    <property type="match status" value="1"/>
</dbReference>
<dbReference type="Gene3D" id="2.60.200.20">
    <property type="match status" value="1"/>
</dbReference>
<evidence type="ECO:0000313" key="5">
    <source>
        <dbReference type="Proteomes" id="UP001152523"/>
    </source>
</evidence>
<dbReference type="Pfam" id="PF00498">
    <property type="entry name" value="FHA"/>
    <property type="match status" value="1"/>
</dbReference>
<evidence type="ECO:0000256" key="1">
    <source>
        <dbReference type="SAM" id="MobiDB-lite"/>
    </source>
</evidence>
<dbReference type="AlphaFoldDB" id="A0AAV0FKP0"/>
<dbReference type="PANTHER" id="PTHR22593">
    <property type="entry name" value="TRANSMEMBRANE PROTEIN 18"/>
    <property type="match status" value="1"/>
</dbReference>
<proteinExistence type="predicted"/>
<keyword evidence="5" id="KW-1185">Reference proteome</keyword>
<feature type="region of interest" description="Disordered" evidence="1">
    <location>
        <begin position="668"/>
        <end position="692"/>
    </location>
</feature>
<feature type="compositionally biased region" description="Polar residues" evidence="1">
    <location>
        <begin position="284"/>
        <end position="293"/>
    </location>
</feature>
<dbReference type="SMART" id="SM00240">
    <property type="entry name" value="FHA"/>
    <property type="match status" value="1"/>
</dbReference>
<protein>
    <recommendedName>
        <fullName evidence="2">FHA domain-containing protein</fullName>
    </recommendedName>
</protein>
<feature type="compositionally biased region" description="Basic and acidic residues" evidence="1">
    <location>
        <begin position="432"/>
        <end position="443"/>
    </location>
</feature>
<feature type="region of interest" description="Disordered" evidence="1">
    <location>
        <begin position="284"/>
        <end position="323"/>
    </location>
</feature>
<sequence length="1012" mass="113643">MESPVELREPTSEKAGERKIPVFTVLKNNAILKNIFLIDNQPLAEGSFKESEEILLVGRHPDCHITLEHPSISRFHLRIYSQPSSQSLSVVDLSSVHGTWIGGKRIESGVRINLKEGDTMQLGGSSRVYRLHWAPSSQAYDLDNPFLPPILPQSEPSSDKEGEDQVADVGFFHKSEELENLDSECSDSDVPSISLVDDKKFPAANEEYSVDTDIQSLLKDCFCVGQQLLTPKKENHRTSSCLTLGSLKDLFEFDSRTGPTVKPPLLEVDEIAFPVKGRVIMTKSESYPDTDSQLPLEDPCLSGEKTSTPENKNFTSSSPPLRDALKNTDEFDLRNESQSVLEVHEVDDEIVTPNQEKVAIDIHFPSGDETDSKMLTPDQFDLGNGSPTSLSLLKVNEVDGEIVTPDQEKVAMDIEHPSEENLPPYSAPHMSLSDKESGSTIRSSEDDVVYKVVGKGGDTMVVPDIESVSFGIYPPNDGGYVDEKVFSPDKENLTLSSVSLQSLKNTENVSFGIYPPSDGGYVDEKDINPDKDNLTLSSVSLQSLKNTDEFDLKTCGSTLIYSLPKVDEIDQETVATPIKESIPLDIPALSGGDMMNVEKILYTPPGKENCTRPTMKLSFPITEEGGDKQTISPNKENETLNTHLQRLIQPKGKLQNLTKLKVFKPSPLKNENCDDERDDETFTPDKENMTPNTHFLWSMNKIGKSRETINNSEVADDFNSRLNQYEENNNEKALRVKSNIKELGLHMQQSKQKDRVPFQMVLINSRSTTESFCPGMGDKICHFSEPKVREEERNWCIVVDTTSLLNKESRKALQLLQGLKSTSLIIPRIVINELGCMKSRASFFKRTTEVSSALEWVEDCMKNTKWWIHIQSLDEEETSDITTLTPAEDHILKYALFLRKINNGLTKLILLSDDISLKIKSMAEGLLCETAKDFRESLVNPFSERFLWTKSSPRGMTWSYEDDIVLKETYYQRPLKKPRSKQANYYAWGLKLILLLHHSSPYTQSTSSSHKN</sequence>
<feature type="compositionally biased region" description="Acidic residues" evidence="1">
    <location>
        <begin position="673"/>
        <end position="682"/>
    </location>
</feature>
<dbReference type="EMBL" id="CAMAPF010000993">
    <property type="protein sequence ID" value="CAH9136241.1"/>
    <property type="molecule type" value="Genomic_DNA"/>
</dbReference>
<dbReference type="GO" id="GO:0031965">
    <property type="term" value="C:nuclear membrane"/>
    <property type="evidence" value="ECO:0007669"/>
    <property type="project" value="TreeGrafter"/>
</dbReference>
<evidence type="ECO:0000313" key="4">
    <source>
        <dbReference type="EMBL" id="CAH9136241.1"/>
    </source>
</evidence>
<dbReference type="Pfam" id="PF13638">
    <property type="entry name" value="PIN_4"/>
    <property type="match status" value="1"/>
</dbReference>
<comment type="caution">
    <text evidence="4">The sequence shown here is derived from an EMBL/GenBank/DDBJ whole genome shotgun (WGS) entry which is preliminary data.</text>
</comment>
<dbReference type="InterPro" id="IPR002716">
    <property type="entry name" value="PIN_dom"/>
</dbReference>
<dbReference type="SUPFAM" id="SSF88723">
    <property type="entry name" value="PIN domain-like"/>
    <property type="match status" value="1"/>
</dbReference>
<dbReference type="SUPFAM" id="SSF49879">
    <property type="entry name" value="SMAD/FHA domain"/>
    <property type="match status" value="1"/>
</dbReference>
<dbReference type="InterPro" id="IPR008984">
    <property type="entry name" value="SMAD_FHA_dom_sf"/>
</dbReference>